<evidence type="ECO:0000256" key="1">
    <source>
        <dbReference type="ARBA" id="ARBA00001946"/>
    </source>
</evidence>
<dbReference type="CDD" id="cd07505">
    <property type="entry name" value="HAD_BPGM-like"/>
    <property type="match status" value="1"/>
</dbReference>
<keyword evidence="2" id="KW-0479">Metal-binding</keyword>
<dbReference type="PANTHER" id="PTHR46193:SF21">
    <property type="entry name" value="SLL1138 PROTEIN"/>
    <property type="match status" value="1"/>
</dbReference>
<dbReference type="SFLD" id="SFLDG01129">
    <property type="entry name" value="C1.5:_HAD__Beta-PGM__Phosphata"/>
    <property type="match status" value="1"/>
</dbReference>
<dbReference type="InterPro" id="IPR023198">
    <property type="entry name" value="PGP-like_dom2"/>
</dbReference>
<dbReference type="EMBL" id="UINC01117960">
    <property type="protein sequence ID" value="SVC90755.1"/>
    <property type="molecule type" value="Genomic_DNA"/>
</dbReference>
<accession>A0A382R0V5</accession>
<comment type="cofactor">
    <cofactor evidence="1">
        <name>Mg(2+)</name>
        <dbReference type="ChEBI" id="CHEBI:18420"/>
    </cofactor>
</comment>
<evidence type="ECO:0000256" key="3">
    <source>
        <dbReference type="ARBA" id="ARBA00022842"/>
    </source>
</evidence>
<gene>
    <name evidence="4" type="ORF">METZ01_LOCUS343609</name>
</gene>
<dbReference type="Pfam" id="PF13419">
    <property type="entry name" value="HAD_2"/>
    <property type="match status" value="1"/>
</dbReference>
<sequence length="154" mass="17463">MFEAVVFDLDGVIVDSEVYHYQSIKQALASHKLDLTYEDFRNDYTGGSDRSTITRICLAFCIAFDDAQLDTWRAIKADIYKTLIREELQPLPGAANLIRSVADELPIGLATGSRRSDLEAVFAYLEKGRLRERFKITVSADDVTNPKPHLETYR</sequence>
<dbReference type="PANTHER" id="PTHR46193">
    <property type="entry name" value="6-PHOSPHOGLUCONATE PHOSPHATASE"/>
    <property type="match status" value="1"/>
</dbReference>
<dbReference type="SUPFAM" id="SSF56784">
    <property type="entry name" value="HAD-like"/>
    <property type="match status" value="1"/>
</dbReference>
<feature type="non-terminal residue" evidence="4">
    <location>
        <position position="154"/>
    </location>
</feature>
<proteinExistence type="predicted"/>
<dbReference type="AlphaFoldDB" id="A0A382R0V5"/>
<dbReference type="GO" id="GO:0003824">
    <property type="term" value="F:catalytic activity"/>
    <property type="evidence" value="ECO:0007669"/>
    <property type="project" value="UniProtKB-ARBA"/>
</dbReference>
<dbReference type="InterPro" id="IPR051600">
    <property type="entry name" value="Beta-PGM-like"/>
</dbReference>
<evidence type="ECO:0000256" key="2">
    <source>
        <dbReference type="ARBA" id="ARBA00022723"/>
    </source>
</evidence>
<reference evidence="4" key="1">
    <citation type="submission" date="2018-05" db="EMBL/GenBank/DDBJ databases">
        <authorList>
            <person name="Lanie J.A."/>
            <person name="Ng W.-L."/>
            <person name="Kazmierczak K.M."/>
            <person name="Andrzejewski T.M."/>
            <person name="Davidsen T.M."/>
            <person name="Wayne K.J."/>
            <person name="Tettelin H."/>
            <person name="Glass J.I."/>
            <person name="Rusch D."/>
            <person name="Podicherti R."/>
            <person name="Tsui H.-C.T."/>
            <person name="Winkler M.E."/>
        </authorList>
    </citation>
    <scope>NUCLEOTIDE SEQUENCE</scope>
</reference>
<dbReference type="InterPro" id="IPR036412">
    <property type="entry name" value="HAD-like_sf"/>
</dbReference>
<dbReference type="InterPro" id="IPR023214">
    <property type="entry name" value="HAD_sf"/>
</dbReference>
<dbReference type="SFLD" id="SFLDS00003">
    <property type="entry name" value="Haloacid_Dehalogenase"/>
    <property type="match status" value="1"/>
</dbReference>
<name>A0A382R0V5_9ZZZZ</name>
<dbReference type="InterPro" id="IPR041492">
    <property type="entry name" value="HAD_2"/>
</dbReference>
<evidence type="ECO:0008006" key="5">
    <source>
        <dbReference type="Google" id="ProtNLM"/>
    </source>
</evidence>
<evidence type="ECO:0000313" key="4">
    <source>
        <dbReference type="EMBL" id="SVC90755.1"/>
    </source>
</evidence>
<organism evidence="4">
    <name type="scientific">marine metagenome</name>
    <dbReference type="NCBI Taxonomy" id="408172"/>
    <lineage>
        <taxon>unclassified sequences</taxon>
        <taxon>metagenomes</taxon>
        <taxon>ecological metagenomes</taxon>
    </lineage>
</organism>
<protein>
    <recommendedName>
        <fullName evidence="5">Beta-phosphoglucomutase</fullName>
    </recommendedName>
</protein>
<dbReference type="Gene3D" id="1.10.150.240">
    <property type="entry name" value="Putative phosphatase, domain 2"/>
    <property type="match status" value="1"/>
</dbReference>
<dbReference type="Gene3D" id="3.40.50.1000">
    <property type="entry name" value="HAD superfamily/HAD-like"/>
    <property type="match status" value="1"/>
</dbReference>
<keyword evidence="3" id="KW-0460">Magnesium</keyword>
<dbReference type="GO" id="GO:0046872">
    <property type="term" value="F:metal ion binding"/>
    <property type="evidence" value="ECO:0007669"/>
    <property type="project" value="UniProtKB-KW"/>
</dbReference>